<reference evidence="3" key="2">
    <citation type="journal article" date="2021" name="PeerJ">
        <title>Extensive microbial diversity within the chicken gut microbiome revealed by metagenomics and culture.</title>
        <authorList>
            <person name="Gilroy R."/>
            <person name="Ravi A."/>
            <person name="Getino M."/>
            <person name="Pursley I."/>
            <person name="Horton D.L."/>
            <person name="Alikhan N.F."/>
            <person name="Baker D."/>
            <person name="Gharbi K."/>
            <person name="Hall N."/>
            <person name="Watson M."/>
            <person name="Adriaenssens E.M."/>
            <person name="Foster-Nyarko E."/>
            <person name="Jarju S."/>
            <person name="Secka A."/>
            <person name="Antonio M."/>
            <person name="Oren A."/>
            <person name="Chaudhuri R.R."/>
            <person name="La Ragione R."/>
            <person name="Hildebrand F."/>
            <person name="Pallen M.J."/>
        </authorList>
    </citation>
    <scope>NUCLEOTIDE SEQUENCE</scope>
    <source>
        <strain evidence="3">1383</strain>
    </source>
</reference>
<proteinExistence type="predicted"/>
<dbReference type="AlphaFoldDB" id="A0A9D1H9J3"/>
<feature type="signal peptide" evidence="2">
    <location>
        <begin position="1"/>
        <end position="23"/>
    </location>
</feature>
<dbReference type="Proteomes" id="UP000824161">
    <property type="component" value="Unassembled WGS sequence"/>
</dbReference>
<evidence type="ECO:0000256" key="2">
    <source>
        <dbReference type="SAM" id="SignalP"/>
    </source>
</evidence>
<evidence type="ECO:0000313" key="3">
    <source>
        <dbReference type="EMBL" id="HIT97494.1"/>
    </source>
</evidence>
<dbReference type="EMBL" id="DVLY01000035">
    <property type="protein sequence ID" value="HIT97494.1"/>
    <property type="molecule type" value="Genomic_DNA"/>
</dbReference>
<evidence type="ECO:0000313" key="4">
    <source>
        <dbReference type="Proteomes" id="UP000824161"/>
    </source>
</evidence>
<feature type="chain" id="PRO_5039436713" evidence="2">
    <location>
        <begin position="24"/>
        <end position="358"/>
    </location>
</feature>
<feature type="compositionally biased region" description="Basic and acidic residues" evidence="1">
    <location>
        <begin position="302"/>
        <end position="311"/>
    </location>
</feature>
<sequence>MKHLFRAVFLSVFCLWSAAGTFAASATVDRIWLEHNISQDGQTGLRIHLTFTVWDMQGQQGEAVAYIESPKGVGVKDLNRRYYTTDGNVCTSEHFTPSYPGTEYSDFTLFIPNEELHLLPGSHTYYCQVCLFDAQGNDIAYSDYAEFEGTGTEATPAADRAAQAHSRLPEHFEIYLENRTDLPGSTKNHCPIRVWGGDGPDGAYCCAAFAGSIEPFFVWNGTMSISGDDFVFKNRGDYASTFTLRRDLTAATYHGGGSLSPLESYGPPMSRDSWMEASVAWGQANLNAYQALSNSSSAYESDSQHDEDSKSSSRRSTTPTYRDHIIYITNYTGEDIRQWCDQCQEWGLPHIHGRQRSN</sequence>
<name>A0A9D1H9J3_9FLAO</name>
<reference evidence="3" key="1">
    <citation type="submission" date="2020-10" db="EMBL/GenBank/DDBJ databases">
        <authorList>
            <person name="Gilroy R."/>
        </authorList>
    </citation>
    <scope>NUCLEOTIDE SEQUENCE</scope>
    <source>
        <strain evidence="3">1383</strain>
    </source>
</reference>
<protein>
    <submittedName>
        <fullName evidence="3">Uncharacterized protein</fullName>
    </submittedName>
</protein>
<evidence type="ECO:0000256" key="1">
    <source>
        <dbReference type="SAM" id="MobiDB-lite"/>
    </source>
</evidence>
<comment type="caution">
    <text evidence="3">The sequence shown here is derived from an EMBL/GenBank/DDBJ whole genome shotgun (WGS) entry which is preliminary data.</text>
</comment>
<accession>A0A9D1H9J3</accession>
<gene>
    <name evidence="3" type="ORF">IAC44_01500</name>
</gene>
<organism evidence="3 4">
    <name type="scientific">Candidatus Merdimorpha stercoravium</name>
    <dbReference type="NCBI Taxonomy" id="2840863"/>
    <lineage>
        <taxon>Bacteria</taxon>
        <taxon>Pseudomonadati</taxon>
        <taxon>Bacteroidota</taxon>
        <taxon>Flavobacteriia</taxon>
        <taxon>Flavobacteriales</taxon>
        <taxon>Candidatus Merdimorpha</taxon>
    </lineage>
</organism>
<feature type="region of interest" description="Disordered" evidence="1">
    <location>
        <begin position="297"/>
        <end position="317"/>
    </location>
</feature>
<keyword evidence="2" id="KW-0732">Signal</keyword>